<protein>
    <submittedName>
        <fullName evidence="1">Uncharacterized protein</fullName>
    </submittedName>
</protein>
<gene>
    <name evidence="1" type="ORF">CH371_12820</name>
</gene>
<dbReference type="EMBL" id="NPDT01000005">
    <property type="protein sequence ID" value="PJZ65276.1"/>
    <property type="molecule type" value="Genomic_DNA"/>
</dbReference>
<accession>A0A2M9ZA13</accession>
<dbReference type="Proteomes" id="UP000231912">
    <property type="component" value="Unassembled WGS sequence"/>
</dbReference>
<dbReference type="RefSeq" id="WP_100759245.1">
    <property type="nucleotide sequence ID" value="NZ_NPDT01000005.1"/>
</dbReference>
<reference evidence="1 2" key="1">
    <citation type="submission" date="2017-07" db="EMBL/GenBank/DDBJ databases">
        <title>Leptospira spp. isolated from tropical soils.</title>
        <authorList>
            <person name="Thibeaux R."/>
            <person name="Iraola G."/>
            <person name="Ferres I."/>
            <person name="Bierque E."/>
            <person name="Girault D."/>
            <person name="Soupe-Gilbert M.-E."/>
            <person name="Picardeau M."/>
            <person name="Goarant C."/>
        </authorList>
    </citation>
    <scope>NUCLEOTIDE SEQUENCE [LARGE SCALE GENOMIC DNA]</scope>
    <source>
        <strain evidence="1 2">FH2-C-A2</strain>
    </source>
</reference>
<sequence length="167" mass="17166">MKRCLFAFAFLVVFFTNACGLYLGGTEAGRSFLGLGEDKKQDPAALASLLQVVSGGALLVFSPSPLDLIPDVPGNYTASLASPAPASWSSDEVNLSFDIDYSSCPSETSASPTVSFAPPSYSGQTLDITTHSNGNCVLIFTVNQGTSVQSGISAGTFGGVLPVISAK</sequence>
<proteinExistence type="predicted"/>
<evidence type="ECO:0000313" key="2">
    <source>
        <dbReference type="Proteomes" id="UP000231912"/>
    </source>
</evidence>
<organism evidence="1 2">
    <name type="scientific">Leptospira wolffii</name>
    <dbReference type="NCBI Taxonomy" id="409998"/>
    <lineage>
        <taxon>Bacteria</taxon>
        <taxon>Pseudomonadati</taxon>
        <taxon>Spirochaetota</taxon>
        <taxon>Spirochaetia</taxon>
        <taxon>Leptospirales</taxon>
        <taxon>Leptospiraceae</taxon>
        <taxon>Leptospira</taxon>
    </lineage>
</organism>
<name>A0A2M9ZA13_9LEPT</name>
<dbReference type="AlphaFoldDB" id="A0A2M9ZA13"/>
<comment type="caution">
    <text evidence="1">The sequence shown here is derived from an EMBL/GenBank/DDBJ whole genome shotgun (WGS) entry which is preliminary data.</text>
</comment>
<evidence type="ECO:0000313" key="1">
    <source>
        <dbReference type="EMBL" id="PJZ65276.1"/>
    </source>
</evidence>